<dbReference type="GO" id="GO:0045944">
    <property type="term" value="P:positive regulation of transcription by RNA polymerase II"/>
    <property type="evidence" value="ECO:0007669"/>
    <property type="project" value="TreeGrafter"/>
</dbReference>
<dbReference type="Pfam" id="PF11951">
    <property type="entry name" value="Fungal_trans_2"/>
    <property type="match status" value="1"/>
</dbReference>
<evidence type="ECO:0000256" key="1">
    <source>
        <dbReference type="ARBA" id="ARBA00004123"/>
    </source>
</evidence>
<evidence type="ECO:0000256" key="3">
    <source>
        <dbReference type="SAM" id="MobiDB-lite"/>
    </source>
</evidence>
<sequence length="452" mass="50185">MAYCHDVPDAYVLGENVFNNQRSALKLTAQPNNVVLALGEGPSKDTGSEKQDYPLHLEDRSSGTAGDPSSSPLGSLSSQPQPFTEEEALVFRHFVDTVSKFFDFCDPKQHFGRDVAQKARASSTLCTAILALSARHLSRVAEFDGLVADFYYQKCLQQLIPMLSDVPSDDSILSALVILRLLEELDVPLTGHDSQSHLFGTQAIIKAQEDSNGRQNTVSDLLRAVRMAALRQDLYMALTKRRAMQVDILNLVRAVHEPSRTFAHDSAQHHEAEWANLAVLHCCDVVQFVFGSDHHNALTFGRLTDAHGHWRDSRPASFEPFYTGTTTAIFADERYLSDWHVMGAMYHLLAALLLAAHTVSGSETRTTVAEERTREIVLRMVGIAGANPQTPPAMLVASMAISIHGSHFKELREQHILHRFVEQTERTTGWPTRSARQALHKSSNDVRTATTH</sequence>
<name>A0AAV9PLA8_9PEZI</name>
<dbReference type="RefSeq" id="XP_064662330.1">
    <property type="nucleotide sequence ID" value="XM_064799575.1"/>
</dbReference>
<protein>
    <submittedName>
        <fullName evidence="4">Uncharacterized protein</fullName>
    </submittedName>
</protein>
<dbReference type="GO" id="GO:0000976">
    <property type="term" value="F:transcription cis-regulatory region binding"/>
    <property type="evidence" value="ECO:0007669"/>
    <property type="project" value="TreeGrafter"/>
</dbReference>
<dbReference type="PANTHER" id="PTHR37534">
    <property type="entry name" value="TRANSCRIPTIONAL ACTIVATOR PROTEIN UGA3"/>
    <property type="match status" value="1"/>
</dbReference>
<dbReference type="GO" id="GO:0003700">
    <property type="term" value="F:DNA-binding transcription factor activity"/>
    <property type="evidence" value="ECO:0007669"/>
    <property type="project" value="TreeGrafter"/>
</dbReference>
<comment type="caution">
    <text evidence="4">The sequence shown here is derived from an EMBL/GenBank/DDBJ whole genome shotgun (WGS) entry which is preliminary data.</text>
</comment>
<comment type="subcellular location">
    <subcellularLocation>
        <location evidence="1">Nucleus</location>
    </subcellularLocation>
</comment>
<feature type="region of interest" description="Disordered" evidence="3">
    <location>
        <begin position="427"/>
        <end position="452"/>
    </location>
</feature>
<dbReference type="GO" id="GO:0005634">
    <property type="term" value="C:nucleus"/>
    <property type="evidence" value="ECO:0007669"/>
    <property type="project" value="UniProtKB-SubCell"/>
</dbReference>
<keyword evidence="5" id="KW-1185">Reference proteome</keyword>
<feature type="compositionally biased region" description="Low complexity" evidence="3">
    <location>
        <begin position="68"/>
        <end position="80"/>
    </location>
</feature>
<dbReference type="PANTHER" id="PTHR37534:SF2">
    <property type="entry name" value="N-ACETYLTRANSFERASE DOMAIN-CONTAINING PROTEIN"/>
    <property type="match status" value="1"/>
</dbReference>
<feature type="region of interest" description="Disordered" evidence="3">
    <location>
        <begin position="37"/>
        <end position="80"/>
    </location>
</feature>
<keyword evidence="2" id="KW-0539">Nucleus</keyword>
<dbReference type="AlphaFoldDB" id="A0AAV9PLA8"/>
<dbReference type="Proteomes" id="UP001337655">
    <property type="component" value="Unassembled WGS sequence"/>
</dbReference>
<accession>A0AAV9PLA8</accession>
<evidence type="ECO:0000256" key="2">
    <source>
        <dbReference type="ARBA" id="ARBA00023242"/>
    </source>
</evidence>
<dbReference type="InterPro" id="IPR021858">
    <property type="entry name" value="Fun_TF"/>
</dbReference>
<dbReference type="GeneID" id="89923663"/>
<evidence type="ECO:0000313" key="5">
    <source>
        <dbReference type="Proteomes" id="UP001337655"/>
    </source>
</evidence>
<reference evidence="4 5" key="1">
    <citation type="submission" date="2023-08" db="EMBL/GenBank/DDBJ databases">
        <title>Black Yeasts Isolated from many extreme environments.</title>
        <authorList>
            <person name="Coleine C."/>
            <person name="Stajich J.E."/>
            <person name="Selbmann L."/>
        </authorList>
    </citation>
    <scope>NUCLEOTIDE SEQUENCE [LARGE SCALE GENOMIC DNA]</scope>
    <source>
        <strain evidence="4 5">CCFEE 5935</strain>
    </source>
</reference>
<feature type="compositionally biased region" description="Basic and acidic residues" evidence="3">
    <location>
        <begin position="42"/>
        <end position="61"/>
    </location>
</feature>
<proteinExistence type="predicted"/>
<gene>
    <name evidence="4" type="ORF">LTR77_002316</name>
</gene>
<evidence type="ECO:0000313" key="4">
    <source>
        <dbReference type="EMBL" id="KAK5173635.1"/>
    </source>
</evidence>
<dbReference type="EMBL" id="JAVRRT010000003">
    <property type="protein sequence ID" value="KAK5173635.1"/>
    <property type="molecule type" value="Genomic_DNA"/>
</dbReference>
<organism evidence="4 5">
    <name type="scientific">Saxophila tyrrhenica</name>
    <dbReference type="NCBI Taxonomy" id="1690608"/>
    <lineage>
        <taxon>Eukaryota</taxon>
        <taxon>Fungi</taxon>
        <taxon>Dikarya</taxon>
        <taxon>Ascomycota</taxon>
        <taxon>Pezizomycotina</taxon>
        <taxon>Dothideomycetes</taxon>
        <taxon>Dothideomycetidae</taxon>
        <taxon>Mycosphaerellales</taxon>
        <taxon>Extremaceae</taxon>
        <taxon>Saxophila</taxon>
    </lineage>
</organism>